<name>A0A3E3K052_9FIRM</name>
<dbReference type="NCBIfam" id="TIGR00563">
    <property type="entry name" value="rsmB"/>
    <property type="match status" value="1"/>
</dbReference>
<evidence type="ECO:0000256" key="1">
    <source>
        <dbReference type="ARBA" id="ARBA00002724"/>
    </source>
</evidence>
<evidence type="ECO:0000259" key="14">
    <source>
        <dbReference type="PROSITE" id="PS51686"/>
    </source>
</evidence>
<evidence type="ECO:0000313" key="16">
    <source>
        <dbReference type="Proteomes" id="UP000261080"/>
    </source>
</evidence>
<dbReference type="EC" id="2.1.1.176" evidence="3"/>
<evidence type="ECO:0000256" key="5">
    <source>
        <dbReference type="ARBA" id="ARBA00022552"/>
    </source>
</evidence>
<feature type="binding site" evidence="13">
    <location>
        <begin position="264"/>
        <end position="270"/>
    </location>
    <ligand>
        <name>S-adenosyl-L-methionine</name>
        <dbReference type="ChEBI" id="CHEBI:59789"/>
    </ligand>
</feature>
<accession>A0A3E3K052</accession>
<dbReference type="GO" id="GO:0005737">
    <property type="term" value="C:cytoplasm"/>
    <property type="evidence" value="ECO:0007669"/>
    <property type="project" value="UniProtKB-SubCell"/>
</dbReference>
<evidence type="ECO:0000313" key="15">
    <source>
        <dbReference type="EMBL" id="RGE85723.1"/>
    </source>
</evidence>
<proteinExistence type="inferred from homology"/>
<dbReference type="RefSeq" id="WP_024733216.1">
    <property type="nucleotide sequence ID" value="NZ_CALBAT010000012.1"/>
</dbReference>
<dbReference type="PANTHER" id="PTHR22807:SF53">
    <property type="entry name" value="RIBOSOMAL RNA SMALL SUBUNIT METHYLTRANSFERASE B-RELATED"/>
    <property type="match status" value="1"/>
</dbReference>
<keyword evidence="5" id="KW-0698">rRNA processing</keyword>
<dbReference type="GO" id="GO:0003723">
    <property type="term" value="F:RNA binding"/>
    <property type="evidence" value="ECO:0007669"/>
    <property type="project" value="UniProtKB-UniRule"/>
</dbReference>
<dbReference type="InterPro" id="IPR001678">
    <property type="entry name" value="MeTrfase_RsmB-F_NOP2_dom"/>
</dbReference>
<organism evidence="15 16">
    <name type="scientific">Sellimonas intestinalis</name>
    <dbReference type="NCBI Taxonomy" id="1653434"/>
    <lineage>
        <taxon>Bacteria</taxon>
        <taxon>Bacillati</taxon>
        <taxon>Bacillota</taxon>
        <taxon>Clostridia</taxon>
        <taxon>Lachnospirales</taxon>
        <taxon>Lachnospiraceae</taxon>
        <taxon>Sellimonas</taxon>
    </lineage>
</organism>
<evidence type="ECO:0000256" key="2">
    <source>
        <dbReference type="ARBA" id="ARBA00004496"/>
    </source>
</evidence>
<feature type="binding site" evidence="13">
    <location>
        <position position="288"/>
    </location>
    <ligand>
        <name>S-adenosyl-L-methionine</name>
        <dbReference type="ChEBI" id="CHEBI:59789"/>
    </ligand>
</feature>
<sequence>MSKTIGERELVLAILLEVTRDKIPAHLALSRVLGKYQYLDKRERAFITKVTEGTLEHMIEIDYIIDQFSKIKIQKMKPVVLAILRSGVYQLRYLDHVPASAVCNEAVKLAKKKGLQGLSGFINGVLRTIARELEHIRLPQEPPATKLSVQYSVPKWMVEKWMAVYQEETVEKMIASMMEEHPTCIRFDPERISKDTLKARLKEDGVAKIKDHPALPYALWISGYDYLGALSTFEDGLFYVQDASSMMAVESLQVRQGDYIIDVCAAPGGKALHAAEKLAGTGKVDARDLTDYKVKLIEENIARSGLTNIRARRQDARILEEASVEQADIVIADLPCSGLGVLASKKDIRYNMTPEKQAELVALQREILSVVCRYVKPGGTLLYSTCTINREENEENTAWFLEDHGEFTMEKERQFLPGIDPCEGFYIAVLKKQESE</sequence>
<dbReference type="Gene3D" id="1.10.940.10">
    <property type="entry name" value="NusB-like"/>
    <property type="match status" value="1"/>
</dbReference>
<dbReference type="Gene3D" id="3.40.50.150">
    <property type="entry name" value="Vaccinia Virus protein VP39"/>
    <property type="match status" value="1"/>
</dbReference>
<dbReference type="CDD" id="cd02440">
    <property type="entry name" value="AdoMet_MTases"/>
    <property type="match status" value="1"/>
</dbReference>
<dbReference type="EMBL" id="QVLX01000007">
    <property type="protein sequence ID" value="RGE85723.1"/>
    <property type="molecule type" value="Genomic_DNA"/>
</dbReference>
<keyword evidence="7 13" id="KW-0808">Transferase</keyword>
<gene>
    <name evidence="15" type="primary">rsmB</name>
    <name evidence="15" type="ORF">DW016_12080</name>
</gene>
<evidence type="ECO:0000256" key="12">
    <source>
        <dbReference type="ARBA" id="ARBA00047283"/>
    </source>
</evidence>
<comment type="caution">
    <text evidence="15">The sequence shown here is derived from an EMBL/GenBank/DDBJ whole genome shotgun (WGS) entry which is preliminary data.</text>
</comment>
<dbReference type="PRINTS" id="PR02008">
    <property type="entry name" value="RCMTFAMILY"/>
</dbReference>
<evidence type="ECO:0000256" key="8">
    <source>
        <dbReference type="ARBA" id="ARBA00022691"/>
    </source>
</evidence>
<dbReference type="AlphaFoldDB" id="A0A3E3K052"/>
<feature type="binding site" evidence="13">
    <location>
        <position position="315"/>
    </location>
    <ligand>
        <name>S-adenosyl-L-methionine</name>
        <dbReference type="ChEBI" id="CHEBI:59789"/>
    </ligand>
</feature>
<keyword evidence="9 13" id="KW-0694">RNA-binding</keyword>
<evidence type="ECO:0000256" key="4">
    <source>
        <dbReference type="ARBA" id="ARBA00022490"/>
    </source>
</evidence>
<dbReference type="InterPro" id="IPR004573">
    <property type="entry name" value="rRNA_ssu_MeTfrase_B"/>
</dbReference>
<keyword evidence="8 13" id="KW-0949">S-adenosyl-L-methionine</keyword>
<evidence type="ECO:0000256" key="7">
    <source>
        <dbReference type="ARBA" id="ARBA00022679"/>
    </source>
</evidence>
<dbReference type="OrthoDB" id="9810297at2"/>
<dbReference type="NCBIfam" id="NF011494">
    <property type="entry name" value="PRK14902.1"/>
    <property type="match status" value="1"/>
</dbReference>
<dbReference type="SUPFAM" id="SSF53335">
    <property type="entry name" value="S-adenosyl-L-methionine-dependent methyltransferases"/>
    <property type="match status" value="1"/>
</dbReference>
<dbReference type="SUPFAM" id="SSF48013">
    <property type="entry name" value="NusB-like"/>
    <property type="match status" value="1"/>
</dbReference>
<evidence type="ECO:0000256" key="3">
    <source>
        <dbReference type="ARBA" id="ARBA00012140"/>
    </source>
</evidence>
<dbReference type="Pfam" id="PF22458">
    <property type="entry name" value="RsmF-B_ferredox"/>
    <property type="match status" value="1"/>
</dbReference>
<dbReference type="GO" id="GO:0008649">
    <property type="term" value="F:rRNA methyltransferase activity"/>
    <property type="evidence" value="ECO:0007669"/>
    <property type="project" value="InterPro"/>
</dbReference>
<protein>
    <recommendedName>
        <fullName evidence="3">16S rRNA (cytosine(967)-C(5))-methyltransferase</fullName>
        <ecNumber evidence="3">2.1.1.176</ecNumber>
    </recommendedName>
    <alternativeName>
        <fullName evidence="10">16S rRNA m5C967 methyltransferase</fullName>
    </alternativeName>
    <alternativeName>
        <fullName evidence="11">rRNA (cytosine-C(5)-)-methyltransferase RsmB</fullName>
    </alternativeName>
</protein>
<dbReference type="InterPro" id="IPR049560">
    <property type="entry name" value="MeTrfase_RsmB-F_NOP2_cat"/>
</dbReference>
<evidence type="ECO:0000256" key="13">
    <source>
        <dbReference type="PROSITE-ProRule" id="PRU01023"/>
    </source>
</evidence>
<dbReference type="InterPro" id="IPR035926">
    <property type="entry name" value="NusB-like_sf"/>
</dbReference>
<reference evidence="15 16" key="1">
    <citation type="submission" date="2018-08" db="EMBL/GenBank/DDBJ databases">
        <title>A genome reference for cultivated species of the human gut microbiota.</title>
        <authorList>
            <person name="Zou Y."/>
            <person name="Xue W."/>
            <person name="Luo G."/>
        </authorList>
    </citation>
    <scope>NUCLEOTIDE SEQUENCE [LARGE SCALE GENOMIC DNA]</scope>
    <source>
        <strain evidence="15 16">AF37-2AT</strain>
    </source>
</reference>
<dbReference type="Pfam" id="PF01189">
    <property type="entry name" value="Methyltr_RsmB-F"/>
    <property type="match status" value="1"/>
</dbReference>
<evidence type="ECO:0000256" key="11">
    <source>
        <dbReference type="ARBA" id="ARBA00031088"/>
    </source>
</evidence>
<feature type="active site" description="Nucleophile" evidence="13">
    <location>
        <position position="386"/>
    </location>
</feature>
<dbReference type="InterPro" id="IPR029063">
    <property type="entry name" value="SAM-dependent_MTases_sf"/>
</dbReference>
<dbReference type="Proteomes" id="UP000261080">
    <property type="component" value="Unassembled WGS sequence"/>
</dbReference>
<dbReference type="InterPro" id="IPR006027">
    <property type="entry name" value="NusB_RsmB_TIM44"/>
</dbReference>
<keyword evidence="4" id="KW-0963">Cytoplasm</keyword>
<dbReference type="InterPro" id="IPR023267">
    <property type="entry name" value="RCMT"/>
</dbReference>
<comment type="subcellular location">
    <subcellularLocation>
        <location evidence="2">Cytoplasm</location>
    </subcellularLocation>
</comment>
<feature type="domain" description="SAM-dependent MTase RsmB/NOP-type" evidence="14">
    <location>
        <begin position="173"/>
        <end position="436"/>
    </location>
</feature>
<dbReference type="InterPro" id="IPR054728">
    <property type="entry name" value="RsmB-like_ferredoxin"/>
</dbReference>
<comment type="catalytic activity">
    <reaction evidence="12">
        <text>cytidine(967) in 16S rRNA + S-adenosyl-L-methionine = 5-methylcytidine(967) in 16S rRNA + S-adenosyl-L-homocysteine + H(+)</text>
        <dbReference type="Rhea" id="RHEA:42748"/>
        <dbReference type="Rhea" id="RHEA-COMP:10219"/>
        <dbReference type="Rhea" id="RHEA-COMP:10220"/>
        <dbReference type="ChEBI" id="CHEBI:15378"/>
        <dbReference type="ChEBI" id="CHEBI:57856"/>
        <dbReference type="ChEBI" id="CHEBI:59789"/>
        <dbReference type="ChEBI" id="CHEBI:74483"/>
        <dbReference type="ChEBI" id="CHEBI:82748"/>
        <dbReference type="EC" id="2.1.1.176"/>
    </reaction>
</comment>
<evidence type="ECO:0000256" key="10">
    <source>
        <dbReference type="ARBA" id="ARBA00030399"/>
    </source>
</evidence>
<dbReference type="PROSITE" id="PS51686">
    <property type="entry name" value="SAM_MT_RSMB_NOP"/>
    <property type="match status" value="1"/>
</dbReference>
<evidence type="ECO:0000256" key="9">
    <source>
        <dbReference type="ARBA" id="ARBA00022884"/>
    </source>
</evidence>
<keyword evidence="6 13" id="KW-0489">Methyltransferase</keyword>
<comment type="similarity">
    <text evidence="13">Belongs to the class I-like SAM-binding methyltransferase superfamily. RsmB/NOP family.</text>
</comment>
<dbReference type="GO" id="GO:0006355">
    <property type="term" value="P:regulation of DNA-templated transcription"/>
    <property type="evidence" value="ECO:0007669"/>
    <property type="project" value="InterPro"/>
</dbReference>
<evidence type="ECO:0000256" key="6">
    <source>
        <dbReference type="ARBA" id="ARBA00022603"/>
    </source>
</evidence>
<feature type="binding site" evidence="13">
    <location>
        <position position="333"/>
    </location>
    <ligand>
        <name>S-adenosyl-L-methionine</name>
        <dbReference type="ChEBI" id="CHEBI:59789"/>
    </ligand>
</feature>
<dbReference type="Gene3D" id="3.30.70.1170">
    <property type="entry name" value="Sun protein, domain 3"/>
    <property type="match status" value="1"/>
</dbReference>
<dbReference type="Pfam" id="PF01029">
    <property type="entry name" value="NusB"/>
    <property type="match status" value="1"/>
</dbReference>
<comment type="function">
    <text evidence="1">Specifically methylates the cytosine at position 967 (m5C967) of 16S rRNA.</text>
</comment>
<dbReference type="PANTHER" id="PTHR22807">
    <property type="entry name" value="NOP2 YEAST -RELATED NOL1/NOP2/FMU SUN DOMAIN-CONTAINING"/>
    <property type="match status" value="1"/>
</dbReference>
<keyword evidence="16" id="KW-1185">Reference proteome</keyword>